<evidence type="ECO:0000256" key="2">
    <source>
        <dbReference type="ARBA" id="ARBA00023242"/>
    </source>
</evidence>
<feature type="compositionally biased region" description="Basic and acidic residues" evidence="3">
    <location>
        <begin position="1015"/>
        <end position="1027"/>
    </location>
</feature>
<feature type="compositionally biased region" description="Polar residues" evidence="3">
    <location>
        <begin position="816"/>
        <end position="831"/>
    </location>
</feature>
<keyword evidence="2" id="KW-0539">Nucleus</keyword>
<proteinExistence type="predicted"/>
<sequence>MAEEPSQRPTIFEALNLAEKLRRFHSSEFAVVTDSSGWSMEAPSSIPPPSHTSSVSGSSRVTVVCAESVHNSNLCPIRRTPCSSCIKRDTVSRCTYSAAAAEKIDVQSLHNRILVLEAQISQLSSGKGRLSSDLDHALLAAGASGSSVLISLDDVAGLWLEHLDLGRDSGVDLHPALLSSFETTHPSSPKLSSLSDRIASPLAFIYQPVSNAVTPELLAFLPTASQRPALLDSLTSICRMHPSLNFPHFRARINLMFVDNSGPDEIGIGPSRTSSWEKPTLSFFAATAAGFALALQCSPNPTTLPASPRTTSSSNSPSPSTPQPTVSFLLSLSGHILQAIEDLNEPFDLDYLHAHILRCLCMLHDGHPRVNQSVFAAVGKMVNVARIMGLSRDPDEFPRKYTPWKAEMRRRVWWDIFYYDVFISDCLGFPPMISDDQHTCRLPADVDEEAFVPKSVSLPIPSEYLGASNFSYFLLKCKLAQLVKNMKKRGVGHDQPGTTTNDSNCGTTQEPLLEKVTQAETEIKQFLSDLPQSYQLDLEADPFHPTYTSSSSSLPPTSNIPPAYLIIQRCELVIIAHQLILKLFLPFLRRPGIKPSDNSMIASIDSAHSIIKAASIAKAVWQKQSTEGAADAFGLGFNNILSSHGVFYPFVRQLFDAAVVAAHVVIRSPQSIVSSVAMEDLRLALGVLRDPALVTSRGRPSQRGGVEGAPSEAISIIEMLLKKAEMARRNYAPVSAGTKRKHDEVDPNVSKGFWLPYVGGGVATDTRSSSSSVAHSQSQASPRNKPVDKAESRLSVTSVRSNTEKELKYPPPLRSKASSSSLNGAKMTSNTLHHHRRDSSHSSSLSIVPPPLPPLPLPHPPLPASETEMFVRPSTASGLPSSVGPESSVPRPATSYSHIYGIEERHSADSASTTTRFPSHPPPATDTHSYSQPFPPRPLSSAEPPSYNSTAYSREHDRSTPATPYYVAFQPPLSSNFSSMDDHSRSHSHQHEPVQASQHMMMDMIQGEQVMDTGEPPREAKADDHMQRRNSHSAVAPPFVESWATNPAISRFSHPPWDSGYSY</sequence>
<comment type="subcellular location">
    <subcellularLocation>
        <location evidence="1">Nucleus</location>
    </subcellularLocation>
</comment>
<evidence type="ECO:0000256" key="3">
    <source>
        <dbReference type="SAM" id="MobiDB-lite"/>
    </source>
</evidence>
<dbReference type="AlphaFoldDB" id="A0AAV5AK56"/>
<keyword evidence="6" id="KW-1185">Reference proteome</keyword>
<feature type="compositionally biased region" description="Pro residues" evidence="3">
    <location>
        <begin position="848"/>
        <end position="863"/>
    </location>
</feature>
<evidence type="ECO:0000313" key="5">
    <source>
        <dbReference type="EMBL" id="GJJ14775.1"/>
    </source>
</evidence>
<dbReference type="PANTHER" id="PTHR31001:SF81">
    <property type="entry name" value="ZN(II)2CYS6 TRANSCRIPTION FACTOR"/>
    <property type="match status" value="1"/>
</dbReference>
<feature type="compositionally biased region" description="Low complexity" evidence="3">
    <location>
        <begin position="768"/>
        <end position="781"/>
    </location>
</feature>
<comment type="caution">
    <text evidence="5">The sequence shown here is derived from an EMBL/GenBank/DDBJ whole genome shotgun (WGS) entry which is preliminary data.</text>
</comment>
<feature type="domain" description="Xylanolytic transcriptional activator regulatory" evidence="4">
    <location>
        <begin position="374"/>
        <end position="449"/>
    </location>
</feature>
<dbReference type="PANTHER" id="PTHR31001">
    <property type="entry name" value="UNCHARACTERIZED TRANSCRIPTIONAL REGULATORY PROTEIN"/>
    <property type="match status" value="1"/>
</dbReference>
<evidence type="ECO:0000313" key="6">
    <source>
        <dbReference type="Proteomes" id="UP001050691"/>
    </source>
</evidence>
<gene>
    <name evidence="5" type="ORF">Clacol_009043</name>
</gene>
<dbReference type="Pfam" id="PF04082">
    <property type="entry name" value="Fungal_trans"/>
    <property type="match status" value="1"/>
</dbReference>
<feature type="region of interest" description="Disordered" evidence="3">
    <location>
        <begin position="765"/>
        <end position="894"/>
    </location>
</feature>
<dbReference type="GO" id="GO:0005634">
    <property type="term" value="C:nucleus"/>
    <property type="evidence" value="ECO:0007669"/>
    <property type="project" value="UniProtKB-SubCell"/>
</dbReference>
<dbReference type="InterPro" id="IPR050613">
    <property type="entry name" value="Sec_Metabolite_Reg"/>
</dbReference>
<dbReference type="EMBL" id="BPWL01000010">
    <property type="protein sequence ID" value="GJJ14775.1"/>
    <property type="molecule type" value="Genomic_DNA"/>
</dbReference>
<feature type="compositionally biased region" description="Basic and acidic residues" evidence="3">
    <location>
        <begin position="980"/>
        <end position="992"/>
    </location>
</feature>
<dbReference type="GO" id="GO:0008270">
    <property type="term" value="F:zinc ion binding"/>
    <property type="evidence" value="ECO:0007669"/>
    <property type="project" value="InterPro"/>
</dbReference>
<accession>A0AAV5AK56</accession>
<feature type="compositionally biased region" description="Low complexity" evidence="3">
    <location>
        <begin position="305"/>
        <end position="324"/>
    </location>
</feature>
<organism evidence="5 6">
    <name type="scientific">Clathrus columnatus</name>
    <dbReference type="NCBI Taxonomy" id="1419009"/>
    <lineage>
        <taxon>Eukaryota</taxon>
        <taxon>Fungi</taxon>
        <taxon>Dikarya</taxon>
        <taxon>Basidiomycota</taxon>
        <taxon>Agaricomycotina</taxon>
        <taxon>Agaricomycetes</taxon>
        <taxon>Phallomycetidae</taxon>
        <taxon>Phallales</taxon>
        <taxon>Clathraceae</taxon>
        <taxon>Clathrus</taxon>
    </lineage>
</organism>
<dbReference type="InterPro" id="IPR007219">
    <property type="entry name" value="XnlR_reg_dom"/>
</dbReference>
<feature type="region of interest" description="Disordered" evidence="3">
    <location>
        <begin position="302"/>
        <end position="324"/>
    </location>
</feature>
<dbReference type="CDD" id="cd12148">
    <property type="entry name" value="fungal_TF_MHR"/>
    <property type="match status" value="1"/>
</dbReference>
<feature type="region of interest" description="Disordered" evidence="3">
    <location>
        <begin position="1013"/>
        <end position="1034"/>
    </location>
</feature>
<dbReference type="GO" id="GO:0003677">
    <property type="term" value="F:DNA binding"/>
    <property type="evidence" value="ECO:0007669"/>
    <property type="project" value="InterPro"/>
</dbReference>
<protein>
    <recommendedName>
        <fullName evidence="4">Xylanolytic transcriptional activator regulatory domain-containing protein</fullName>
    </recommendedName>
</protein>
<feature type="region of interest" description="Disordered" evidence="3">
    <location>
        <begin position="906"/>
        <end position="995"/>
    </location>
</feature>
<dbReference type="GO" id="GO:0006351">
    <property type="term" value="P:DNA-templated transcription"/>
    <property type="evidence" value="ECO:0007669"/>
    <property type="project" value="InterPro"/>
</dbReference>
<reference evidence="5" key="1">
    <citation type="submission" date="2021-10" db="EMBL/GenBank/DDBJ databases">
        <title>De novo Genome Assembly of Clathrus columnatus (Basidiomycota, Fungi) Using Illumina and Nanopore Sequence Data.</title>
        <authorList>
            <person name="Ogiso-Tanaka E."/>
            <person name="Itagaki H."/>
            <person name="Hosoya T."/>
            <person name="Hosaka K."/>
        </authorList>
    </citation>
    <scope>NUCLEOTIDE SEQUENCE</scope>
    <source>
        <strain evidence="5">MO-923</strain>
    </source>
</reference>
<evidence type="ECO:0000256" key="1">
    <source>
        <dbReference type="ARBA" id="ARBA00004123"/>
    </source>
</evidence>
<dbReference type="SMART" id="SM00906">
    <property type="entry name" value="Fungal_trans"/>
    <property type="match status" value="1"/>
</dbReference>
<name>A0AAV5AK56_9AGAM</name>
<dbReference type="Proteomes" id="UP001050691">
    <property type="component" value="Unassembled WGS sequence"/>
</dbReference>
<evidence type="ECO:0000259" key="4">
    <source>
        <dbReference type="SMART" id="SM00906"/>
    </source>
</evidence>